<protein>
    <submittedName>
        <fullName evidence="1">Uncharacterized protein</fullName>
    </submittedName>
</protein>
<dbReference type="OrthoDB" id="3784995at2759"/>
<reference evidence="1 2" key="1">
    <citation type="journal article" date="2018" name="Front. Microbiol.">
        <title>Genome-Wide Analysis of Corynespora cassiicola Leaf Fall Disease Putative Effectors.</title>
        <authorList>
            <person name="Lopez D."/>
            <person name="Ribeiro S."/>
            <person name="Label P."/>
            <person name="Fumanal B."/>
            <person name="Venisse J.S."/>
            <person name="Kohler A."/>
            <person name="de Oliveira R.R."/>
            <person name="Labutti K."/>
            <person name="Lipzen A."/>
            <person name="Lail K."/>
            <person name="Bauer D."/>
            <person name="Ohm R.A."/>
            <person name="Barry K.W."/>
            <person name="Spatafora J."/>
            <person name="Grigoriev I.V."/>
            <person name="Martin F.M."/>
            <person name="Pujade-Renaud V."/>
        </authorList>
    </citation>
    <scope>NUCLEOTIDE SEQUENCE [LARGE SCALE GENOMIC DNA]</scope>
    <source>
        <strain evidence="1 2">Philippines</strain>
    </source>
</reference>
<keyword evidence="2" id="KW-1185">Reference proteome</keyword>
<gene>
    <name evidence="1" type="ORF">BS50DRAFT_222605</name>
</gene>
<sequence>MNMLFHCCNGLIRAAGRNKKPESIGGSKIWLHVALTLDYAIEFPLFLFFHPITLLYHYDTFSWTALPGPSQLLLQLGVFFLVESALQKCVLDHVNIFPHAGQRDGNGKKATADDEDRLAASIVFEFIRPRATLLIAAGLLGGVGRVAAVTGPAHVVSMASWVVLQQAIKWDKGL</sequence>
<name>A0A2T2N3U9_CORCC</name>
<dbReference type="AlphaFoldDB" id="A0A2T2N3U9"/>
<organism evidence="1 2">
    <name type="scientific">Corynespora cassiicola Philippines</name>
    <dbReference type="NCBI Taxonomy" id="1448308"/>
    <lineage>
        <taxon>Eukaryota</taxon>
        <taxon>Fungi</taxon>
        <taxon>Dikarya</taxon>
        <taxon>Ascomycota</taxon>
        <taxon>Pezizomycotina</taxon>
        <taxon>Dothideomycetes</taxon>
        <taxon>Pleosporomycetidae</taxon>
        <taxon>Pleosporales</taxon>
        <taxon>Corynesporascaceae</taxon>
        <taxon>Corynespora</taxon>
    </lineage>
</organism>
<accession>A0A2T2N3U9</accession>
<proteinExistence type="predicted"/>
<dbReference type="Proteomes" id="UP000240883">
    <property type="component" value="Unassembled WGS sequence"/>
</dbReference>
<evidence type="ECO:0000313" key="2">
    <source>
        <dbReference type="Proteomes" id="UP000240883"/>
    </source>
</evidence>
<dbReference type="EMBL" id="KZ678153">
    <property type="protein sequence ID" value="PSN59698.1"/>
    <property type="molecule type" value="Genomic_DNA"/>
</dbReference>
<evidence type="ECO:0000313" key="1">
    <source>
        <dbReference type="EMBL" id="PSN59698.1"/>
    </source>
</evidence>